<protein>
    <submittedName>
        <fullName evidence="2">Uncharacterized protein</fullName>
    </submittedName>
</protein>
<evidence type="ECO:0000313" key="2">
    <source>
        <dbReference type="EMBL" id="MPC92245.1"/>
    </source>
</evidence>
<feature type="region of interest" description="Disordered" evidence="1">
    <location>
        <begin position="1"/>
        <end position="46"/>
    </location>
</feature>
<evidence type="ECO:0000256" key="1">
    <source>
        <dbReference type="SAM" id="MobiDB-lite"/>
    </source>
</evidence>
<reference evidence="2 3" key="1">
    <citation type="submission" date="2019-05" db="EMBL/GenBank/DDBJ databases">
        <title>Another draft genome of Portunus trituberculatus and its Hox gene families provides insights of decapod evolution.</title>
        <authorList>
            <person name="Jeong J.-H."/>
            <person name="Song I."/>
            <person name="Kim S."/>
            <person name="Choi T."/>
            <person name="Kim D."/>
            <person name="Ryu S."/>
            <person name="Kim W."/>
        </authorList>
    </citation>
    <scope>NUCLEOTIDE SEQUENCE [LARGE SCALE GENOMIC DNA]</scope>
    <source>
        <tissue evidence="2">Muscle</tissue>
    </source>
</reference>
<comment type="caution">
    <text evidence="2">The sequence shown here is derived from an EMBL/GenBank/DDBJ whole genome shotgun (WGS) entry which is preliminary data.</text>
</comment>
<dbReference type="AlphaFoldDB" id="A0A5B7JC67"/>
<sequence>MDETSTATFYTLIRPRNRTRGSPAVYGNSRAAPEHSTGPHHNHSDVYGWFKISPGTTYRPTTGKDEQLNEPCAAFPHPEVELRRVDSLPDHYCTRRH</sequence>
<dbReference type="EMBL" id="VSRR010090574">
    <property type="protein sequence ID" value="MPC92245.1"/>
    <property type="molecule type" value="Genomic_DNA"/>
</dbReference>
<keyword evidence="3" id="KW-1185">Reference proteome</keyword>
<dbReference type="Proteomes" id="UP000324222">
    <property type="component" value="Unassembled WGS sequence"/>
</dbReference>
<accession>A0A5B7JC67</accession>
<organism evidence="2 3">
    <name type="scientific">Portunus trituberculatus</name>
    <name type="common">Swimming crab</name>
    <name type="synonym">Neptunus trituberculatus</name>
    <dbReference type="NCBI Taxonomy" id="210409"/>
    <lineage>
        <taxon>Eukaryota</taxon>
        <taxon>Metazoa</taxon>
        <taxon>Ecdysozoa</taxon>
        <taxon>Arthropoda</taxon>
        <taxon>Crustacea</taxon>
        <taxon>Multicrustacea</taxon>
        <taxon>Malacostraca</taxon>
        <taxon>Eumalacostraca</taxon>
        <taxon>Eucarida</taxon>
        <taxon>Decapoda</taxon>
        <taxon>Pleocyemata</taxon>
        <taxon>Brachyura</taxon>
        <taxon>Eubrachyura</taxon>
        <taxon>Portunoidea</taxon>
        <taxon>Portunidae</taxon>
        <taxon>Portuninae</taxon>
        <taxon>Portunus</taxon>
    </lineage>
</organism>
<proteinExistence type="predicted"/>
<gene>
    <name evidence="2" type="ORF">E2C01_087324</name>
</gene>
<evidence type="ECO:0000313" key="3">
    <source>
        <dbReference type="Proteomes" id="UP000324222"/>
    </source>
</evidence>
<name>A0A5B7JC67_PORTR</name>